<reference evidence="2 3" key="2">
    <citation type="submission" date="2016-06" db="EMBL/GenBank/DDBJ databases">
        <title>Pedobacter psychrophilus sp. nov., isolated from Antarctic fragmentary rock.</title>
        <authorList>
            <person name="Svec P."/>
        </authorList>
    </citation>
    <scope>NUCLEOTIDE SEQUENCE [LARGE SCALE GENOMIC DNA]</scope>
    <source>
        <strain evidence="2 3">CCM 8644</strain>
    </source>
</reference>
<evidence type="ECO:0000313" key="2">
    <source>
        <dbReference type="EMBL" id="OAQ37979.1"/>
    </source>
</evidence>
<feature type="chain" id="PRO_5008100326" description="Outer membrane protein beta-barrel domain-containing protein" evidence="1">
    <location>
        <begin position="21"/>
        <end position="192"/>
    </location>
</feature>
<keyword evidence="1" id="KW-0732">Signal</keyword>
<dbReference type="EMBL" id="LWHJ01000032">
    <property type="protein sequence ID" value="OAQ37979.1"/>
    <property type="molecule type" value="Genomic_DNA"/>
</dbReference>
<evidence type="ECO:0000256" key="1">
    <source>
        <dbReference type="SAM" id="SignalP"/>
    </source>
</evidence>
<keyword evidence="3" id="KW-1185">Reference proteome</keyword>
<dbReference type="OrthoDB" id="945117at2"/>
<evidence type="ECO:0008006" key="4">
    <source>
        <dbReference type="Google" id="ProtNLM"/>
    </source>
</evidence>
<dbReference type="RefSeq" id="WP_068823802.1">
    <property type="nucleotide sequence ID" value="NZ_LWHJ01000032.1"/>
</dbReference>
<sequence>MKKVLLTIAMAVVAFTITQAQIQKGNVLMGANISNINFGLDKPNVFSFNLNPKVAWFVADGVALGTDLNFGLQTAKNAGTDINYGIGALGRYYSGETSGEVVKNSMLFGEATVGISGVNPSIGGSTNGLGFSFGPGFTYFITNSIGLEALLKYNGVVGFGSSAYAHSLSLGFGFQVYLPGQATARKVKNDMN</sequence>
<dbReference type="Proteomes" id="UP000078459">
    <property type="component" value="Unassembled WGS sequence"/>
</dbReference>
<dbReference type="AlphaFoldDB" id="A0A179DBS8"/>
<name>A0A179DBS8_9SPHI</name>
<organism evidence="2 3">
    <name type="scientific">Pedobacter psychrophilus</name>
    <dbReference type="NCBI Taxonomy" id="1826909"/>
    <lineage>
        <taxon>Bacteria</taxon>
        <taxon>Pseudomonadati</taxon>
        <taxon>Bacteroidota</taxon>
        <taxon>Sphingobacteriia</taxon>
        <taxon>Sphingobacteriales</taxon>
        <taxon>Sphingobacteriaceae</taxon>
        <taxon>Pedobacter</taxon>
    </lineage>
</organism>
<proteinExistence type="predicted"/>
<gene>
    <name evidence="2" type="ORF">A5893_16560</name>
</gene>
<accession>A0A179DBS8</accession>
<reference evidence="2 3" key="1">
    <citation type="submission" date="2016-04" db="EMBL/GenBank/DDBJ databases">
        <authorList>
            <person name="Evans L.H."/>
            <person name="Alamgir A."/>
            <person name="Owens N."/>
            <person name="Weber N.D."/>
            <person name="Virtaneva K."/>
            <person name="Barbian K."/>
            <person name="Babar A."/>
            <person name="Rosenke K."/>
        </authorList>
    </citation>
    <scope>NUCLEOTIDE SEQUENCE [LARGE SCALE GENOMIC DNA]</scope>
    <source>
        <strain evidence="2 3">CCM 8644</strain>
    </source>
</reference>
<feature type="signal peptide" evidence="1">
    <location>
        <begin position="1"/>
        <end position="20"/>
    </location>
</feature>
<evidence type="ECO:0000313" key="3">
    <source>
        <dbReference type="Proteomes" id="UP000078459"/>
    </source>
</evidence>
<protein>
    <recommendedName>
        <fullName evidence="4">Outer membrane protein beta-barrel domain-containing protein</fullName>
    </recommendedName>
</protein>
<comment type="caution">
    <text evidence="2">The sequence shown here is derived from an EMBL/GenBank/DDBJ whole genome shotgun (WGS) entry which is preliminary data.</text>
</comment>
<dbReference type="STRING" id="1826909.A5893_16560"/>